<feature type="transmembrane region" description="Helical" evidence="6">
    <location>
        <begin position="258"/>
        <end position="280"/>
    </location>
</feature>
<dbReference type="SUPFAM" id="SSF103473">
    <property type="entry name" value="MFS general substrate transporter"/>
    <property type="match status" value="1"/>
</dbReference>
<feature type="transmembrane region" description="Helical" evidence="6">
    <location>
        <begin position="378"/>
        <end position="398"/>
    </location>
</feature>
<name>A0A3G8LUX8_9GAMM</name>
<dbReference type="InterPro" id="IPR005275">
    <property type="entry name" value="Lfuc_symporter_FucP"/>
</dbReference>
<evidence type="ECO:0000256" key="6">
    <source>
        <dbReference type="SAM" id="Phobius"/>
    </source>
</evidence>
<evidence type="ECO:0000256" key="1">
    <source>
        <dbReference type="ARBA" id="ARBA00004429"/>
    </source>
</evidence>
<gene>
    <name evidence="7" type="primary">fucP</name>
    <name evidence="7" type="ORF">EGC82_10700</name>
</gene>
<dbReference type="InterPro" id="IPR050375">
    <property type="entry name" value="MFS_TsgA-like"/>
</dbReference>
<organism evidence="7 8">
    <name type="scientific">Shewanella livingstonensis</name>
    <dbReference type="NCBI Taxonomy" id="150120"/>
    <lineage>
        <taxon>Bacteria</taxon>
        <taxon>Pseudomonadati</taxon>
        <taxon>Pseudomonadota</taxon>
        <taxon>Gammaproteobacteria</taxon>
        <taxon>Alteromonadales</taxon>
        <taxon>Shewanellaceae</taxon>
        <taxon>Shewanella</taxon>
    </lineage>
</organism>
<feature type="transmembrane region" description="Helical" evidence="6">
    <location>
        <begin position="20"/>
        <end position="39"/>
    </location>
</feature>
<dbReference type="KEGG" id="slj:EGC82_10700"/>
<keyword evidence="2" id="KW-1003">Cell membrane</keyword>
<feature type="transmembrane region" description="Helical" evidence="6">
    <location>
        <begin position="59"/>
        <end position="80"/>
    </location>
</feature>
<dbReference type="Proteomes" id="UP000278035">
    <property type="component" value="Chromosome"/>
</dbReference>
<dbReference type="InterPro" id="IPR036259">
    <property type="entry name" value="MFS_trans_sf"/>
</dbReference>
<keyword evidence="4 6" id="KW-1133">Transmembrane helix</keyword>
<dbReference type="CDD" id="cd17394">
    <property type="entry name" value="MFS_FucP_like"/>
    <property type="match status" value="1"/>
</dbReference>
<sequence length="439" mass="48237">MFIKNNTKQHKDGYLDKTPIFQFLLLSMVFPLWAAAAALNDILITQFKSIFELSNFASALVQSAFYGGYFLIAIPASMVIKKSSYKLAILIGLVLYIGGCMMFYPASTAATYTMFLAAIFCIAIGLSFLETSCNTYSSMIGEPQRATLRLNISQTFNALGYIVGILMGKYLVFQEGVNIGEMMQTLSGAELELFKQQVLQHTLTPYKWLVGVLVIISILIAITEFPNCKPKAEGKAKQPSFGETIKYLSTNKRFKNGIVAQFAYVGMQVAVWSFTIRLALEMGNMTERDAANYLAYAFVAYFIGKCIANYLMTRISQENVLLGYSVIGIACLLYVSFAPDFSAVWVAVFVSALFGPGWATIFASTLQSVETKYTETAGAIVVMSIIGGAVMPAIQGLLADHIGMQQSFIVNVICFGVIFSYFATEKKHKATLTLARQSA</sequence>
<feature type="transmembrane region" description="Helical" evidence="6">
    <location>
        <begin position="110"/>
        <end position="129"/>
    </location>
</feature>
<evidence type="ECO:0000313" key="8">
    <source>
        <dbReference type="Proteomes" id="UP000278035"/>
    </source>
</evidence>
<reference evidence="8" key="1">
    <citation type="submission" date="2018-11" db="EMBL/GenBank/DDBJ databases">
        <title>Shewanella sp. M2.</title>
        <authorList>
            <person name="Hwang Y.J."/>
            <person name="Hwang C.Y."/>
        </authorList>
    </citation>
    <scope>NUCLEOTIDE SEQUENCE [LARGE SCALE GENOMIC DNA]</scope>
    <source>
        <strain evidence="8">LMG 19866</strain>
    </source>
</reference>
<protein>
    <submittedName>
        <fullName evidence="7">L-fucose:H+ symporter permease</fullName>
    </submittedName>
</protein>
<keyword evidence="8" id="KW-1185">Reference proteome</keyword>
<proteinExistence type="predicted"/>
<evidence type="ECO:0000256" key="2">
    <source>
        <dbReference type="ARBA" id="ARBA00022475"/>
    </source>
</evidence>
<evidence type="ECO:0000256" key="5">
    <source>
        <dbReference type="ARBA" id="ARBA00023136"/>
    </source>
</evidence>
<feature type="transmembrane region" description="Helical" evidence="6">
    <location>
        <begin position="319"/>
        <end position="337"/>
    </location>
</feature>
<feature type="transmembrane region" description="Helical" evidence="6">
    <location>
        <begin position="343"/>
        <end position="366"/>
    </location>
</feature>
<feature type="transmembrane region" description="Helical" evidence="6">
    <location>
        <begin position="150"/>
        <end position="173"/>
    </location>
</feature>
<evidence type="ECO:0000313" key="7">
    <source>
        <dbReference type="EMBL" id="AZG73194.1"/>
    </source>
</evidence>
<accession>A0A3G8LUX8</accession>
<feature type="transmembrane region" description="Helical" evidence="6">
    <location>
        <begin position="206"/>
        <end position="225"/>
    </location>
</feature>
<dbReference type="OrthoDB" id="9795150at2"/>
<feature type="transmembrane region" description="Helical" evidence="6">
    <location>
        <begin position="404"/>
        <end position="423"/>
    </location>
</feature>
<dbReference type="Gene3D" id="1.20.1250.20">
    <property type="entry name" value="MFS general substrate transporter like domains"/>
    <property type="match status" value="2"/>
</dbReference>
<dbReference type="PANTHER" id="PTHR43702">
    <property type="entry name" value="L-FUCOSE-PROTON SYMPORTER"/>
    <property type="match status" value="1"/>
</dbReference>
<dbReference type="AlphaFoldDB" id="A0A3G8LUX8"/>
<dbReference type="GO" id="GO:0015535">
    <property type="term" value="F:fucose:proton symporter activity"/>
    <property type="evidence" value="ECO:0007669"/>
    <property type="project" value="InterPro"/>
</dbReference>
<evidence type="ECO:0000256" key="4">
    <source>
        <dbReference type="ARBA" id="ARBA00022989"/>
    </source>
</evidence>
<dbReference type="EMBL" id="CP034015">
    <property type="protein sequence ID" value="AZG73194.1"/>
    <property type="molecule type" value="Genomic_DNA"/>
</dbReference>
<dbReference type="PANTHER" id="PTHR43702:SF11">
    <property type="entry name" value="L-FUCOSE-PROTON SYMPORTER"/>
    <property type="match status" value="1"/>
</dbReference>
<evidence type="ECO:0000256" key="3">
    <source>
        <dbReference type="ARBA" id="ARBA00022692"/>
    </source>
</evidence>
<dbReference type="InterPro" id="IPR011701">
    <property type="entry name" value="MFS"/>
</dbReference>
<dbReference type="NCBIfam" id="TIGR00885">
    <property type="entry name" value="fucP"/>
    <property type="match status" value="1"/>
</dbReference>
<dbReference type="GO" id="GO:0005886">
    <property type="term" value="C:plasma membrane"/>
    <property type="evidence" value="ECO:0007669"/>
    <property type="project" value="UniProtKB-SubCell"/>
</dbReference>
<keyword evidence="3 6" id="KW-0812">Transmembrane</keyword>
<comment type="subcellular location">
    <subcellularLocation>
        <location evidence="1">Cell inner membrane</location>
        <topology evidence="1">Multi-pass membrane protein</topology>
    </subcellularLocation>
</comment>
<dbReference type="RefSeq" id="WP_124730752.1">
    <property type="nucleotide sequence ID" value="NZ_CBCSKC010000080.1"/>
</dbReference>
<dbReference type="Pfam" id="PF07690">
    <property type="entry name" value="MFS_1"/>
    <property type="match status" value="2"/>
</dbReference>
<feature type="transmembrane region" description="Helical" evidence="6">
    <location>
        <begin position="292"/>
        <end position="312"/>
    </location>
</feature>
<feature type="transmembrane region" description="Helical" evidence="6">
    <location>
        <begin position="87"/>
        <end position="104"/>
    </location>
</feature>
<keyword evidence="5 6" id="KW-0472">Membrane</keyword>